<feature type="domain" description="DUF58" evidence="2">
    <location>
        <begin position="54"/>
        <end position="224"/>
    </location>
</feature>
<comment type="caution">
    <text evidence="3">The sequence shown here is derived from an EMBL/GenBank/DDBJ whole genome shotgun (WGS) entry which is preliminary data.</text>
</comment>
<organism evidence="3 4">
    <name type="scientific">Ancylobacter aquaticus</name>
    <dbReference type="NCBI Taxonomy" id="100"/>
    <lineage>
        <taxon>Bacteria</taxon>
        <taxon>Pseudomonadati</taxon>
        <taxon>Pseudomonadota</taxon>
        <taxon>Alphaproteobacteria</taxon>
        <taxon>Hyphomicrobiales</taxon>
        <taxon>Xanthobacteraceae</taxon>
        <taxon>Ancylobacter</taxon>
    </lineage>
</organism>
<dbReference type="InterPro" id="IPR002881">
    <property type="entry name" value="DUF58"/>
</dbReference>
<gene>
    <name evidence="3" type="ORF">EV667_3031</name>
</gene>
<proteinExistence type="predicted"/>
<sequence>MVSAALEAPGIRLHARELLALREGAPRTGRTQPASRRPGAAAARPPGAGMDLREIRAFAEGDDARRIDPSATARTGAPHIRAFHEDRDDTLLLIADFRPPMLWGTGASLRSVRAARLAARQGWEAVARGASLAAIAVTAEGVAAVPLGGGTPQMIRICHMLASRHDQALGSGREAPSLEEALIRAARLSPPGGAVLIATGPEGLAPEDEPALGRLARRRRVQVVLPLDPLETAPPPAPLPVQAGALTRLARLAPFNSAALAQRLRALNVSLKAMADDAG</sequence>
<reference evidence="3 4" key="1">
    <citation type="submission" date="2019-03" db="EMBL/GenBank/DDBJ databases">
        <title>Genomic Encyclopedia of Type Strains, Phase IV (KMG-IV): sequencing the most valuable type-strain genomes for metagenomic binning, comparative biology and taxonomic classification.</title>
        <authorList>
            <person name="Goeker M."/>
        </authorList>
    </citation>
    <scope>NUCLEOTIDE SEQUENCE [LARGE SCALE GENOMIC DNA]</scope>
    <source>
        <strain evidence="3 4">DSM 101</strain>
    </source>
</reference>
<dbReference type="Proteomes" id="UP000295030">
    <property type="component" value="Unassembled WGS sequence"/>
</dbReference>
<dbReference type="AlphaFoldDB" id="A0A4R1I4T0"/>
<evidence type="ECO:0000256" key="1">
    <source>
        <dbReference type="SAM" id="MobiDB-lite"/>
    </source>
</evidence>
<evidence type="ECO:0000313" key="4">
    <source>
        <dbReference type="Proteomes" id="UP000295030"/>
    </source>
</evidence>
<feature type="region of interest" description="Disordered" evidence="1">
    <location>
        <begin position="22"/>
        <end position="47"/>
    </location>
</feature>
<evidence type="ECO:0000259" key="2">
    <source>
        <dbReference type="Pfam" id="PF01882"/>
    </source>
</evidence>
<dbReference type="PANTHER" id="PTHR33608">
    <property type="entry name" value="BLL2464 PROTEIN"/>
    <property type="match status" value="1"/>
</dbReference>
<dbReference type="EMBL" id="SMFY01000002">
    <property type="protein sequence ID" value="TCK29013.1"/>
    <property type="molecule type" value="Genomic_DNA"/>
</dbReference>
<name>A0A4R1I4T0_ANCAQ</name>
<dbReference type="Pfam" id="PF01882">
    <property type="entry name" value="DUF58"/>
    <property type="match status" value="1"/>
</dbReference>
<dbReference type="PANTHER" id="PTHR33608:SF12">
    <property type="entry name" value="DUF58 DOMAIN-CONTAINING PROTEIN"/>
    <property type="match status" value="1"/>
</dbReference>
<protein>
    <submittedName>
        <fullName evidence="3">Uncharacterized protein DUF58</fullName>
    </submittedName>
</protein>
<evidence type="ECO:0000313" key="3">
    <source>
        <dbReference type="EMBL" id="TCK29013.1"/>
    </source>
</evidence>
<feature type="compositionally biased region" description="Low complexity" evidence="1">
    <location>
        <begin position="36"/>
        <end position="47"/>
    </location>
</feature>
<accession>A0A4R1I4T0</accession>
<keyword evidence="4" id="KW-1185">Reference proteome</keyword>